<dbReference type="EMBL" id="OU896713">
    <property type="protein sequence ID" value="CAH1176236.1"/>
    <property type="molecule type" value="Genomic_DNA"/>
</dbReference>
<feature type="region of interest" description="Disordered" evidence="1">
    <location>
        <begin position="58"/>
        <end position="83"/>
    </location>
</feature>
<feature type="transmembrane region" description="Helical" evidence="2">
    <location>
        <begin position="717"/>
        <end position="737"/>
    </location>
</feature>
<feature type="transmembrane region" description="Helical" evidence="2">
    <location>
        <begin position="518"/>
        <end position="537"/>
    </location>
</feature>
<feature type="transmembrane region" description="Helical" evidence="2">
    <location>
        <begin position="427"/>
        <end position="446"/>
    </location>
</feature>
<feature type="transmembrane region" description="Helical" evidence="2">
    <location>
        <begin position="346"/>
        <end position="366"/>
    </location>
</feature>
<keyword evidence="2" id="KW-1133">Transmembrane helix</keyword>
<name>A0A9P0DTI3_PHACE</name>
<dbReference type="PANTHER" id="PTHR11161">
    <property type="entry name" value="O-ACYLTRANSFERASE"/>
    <property type="match status" value="1"/>
</dbReference>
<feature type="transmembrane region" description="Helical" evidence="2">
    <location>
        <begin position="568"/>
        <end position="585"/>
    </location>
</feature>
<dbReference type="PANTHER" id="PTHR11161:SF71">
    <property type="entry name" value="NOSE RESISTANT-TO-FLUOXETINE PROTEIN N-TERMINAL DOMAIN-CONTAINING PROTEIN"/>
    <property type="match status" value="1"/>
</dbReference>
<feature type="chain" id="PRO_5040132556" description="Nose resistant-to-fluoxetine protein N-terminal domain-containing protein" evidence="3">
    <location>
        <begin position="24"/>
        <end position="759"/>
    </location>
</feature>
<dbReference type="Proteomes" id="UP001153737">
    <property type="component" value="Chromosome 7"/>
</dbReference>
<dbReference type="InterPro" id="IPR002656">
    <property type="entry name" value="Acyl_transf_3_dom"/>
</dbReference>
<reference evidence="5" key="2">
    <citation type="submission" date="2022-10" db="EMBL/GenBank/DDBJ databases">
        <authorList>
            <consortium name="ENA_rothamsted_submissions"/>
            <consortium name="culmorum"/>
            <person name="King R."/>
        </authorList>
    </citation>
    <scope>NUCLEOTIDE SEQUENCE</scope>
</reference>
<evidence type="ECO:0000256" key="2">
    <source>
        <dbReference type="SAM" id="Phobius"/>
    </source>
</evidence>
<evidence type="ECO:0000256" key="3">
    <source>
        <dbReference type="SAM" id="SignalP"/>
    </source>
</evidence>
<dbReference type="Pfam" id="PF01757">
    <property type="entry name" value="Acyl_transf_3"/>
    <property type="match status" value="1"/>
</dbReference>
<feature type="compositionally biased region" description="Basic and acidic residues" evidence="1">
    <location>
        <begin position="74"/>
        <end position="83"/>
    </location>
</feature>
<reference evidence="5" key="1">
    <citation type="submission" date="2022-01" db="EMBL/GenBank/DDBJ databases">
        <authorList>
            <person name="King R."/>
        </authorList>
    </citation>
    <scope>NUCLEOTIDE SEQUENCE</scope>
</reference>
<evidence type="ECO:0000256" key="1">
    <source>
        <dbReference type="SAM" id="MobiDB-lite"/>
    </source>
</evidence>
<keyword evidence="3" id="KW-0732">Signal</keyword>
<keyword evidence="2" id="KW-0472">Membrane</keyword>
<dbReference type="AlphaFoldDB" id="A0A9P0DTI3"/>
<feature type="transmembrane region" description="Helical" evidence="2">
    <location>
        <begin position="678"/>
        <end position="697"/>
    </location>
</feature>
<accession>A0A9P0DTI3</accession>
<dbReference type="OrthoDB" id="10006435at2759"/>
<feature type="transmembrane region" description="Helical" evidence="2">
    <location>
        <begin position="597"/>
        <end position="622"/>
    </location>
</feature>
<protein>
    <recommendedName>
        <fullName evidence="4">Nose resistant-to-fluoxetine protein N-terminal domain-containing protein</fullName>
    </recommendedName>
</protein>
<feature type="domain" description="Nose resistant-to-fluoxetine protein N-terminal" evidence="4">
    <location>
        <begin position="104"/>
        <end position="243"/>
    </location>
</feature>
<feature type="transmembrane region" description="Helical" evidence="2">
    <location>
        <begin position="491"/>
        <end position="511"/>
    </location>
</feature>
<dbReference type="Pfam" id="PF20146">
    <property type="entry name" value="NRF"/>
    <property type="match status" value="1"/>
</dbReference>
<dbReference type="InterPro" id="IPR052728">
    <property type="entry name" value="O2_lipid_transport_reg"/>
</dbReference>
<feature type="signal peptide" evidence="3">
    <location>
        <begin position="1"/>
        <end position="23"/>
    </location>
</feature>
<keyword evidence="2" id="KW-0812">Transmembrane</keyword>
<keyword evidence="6" id="KW-1185">Reference proteome</keyword>
<gene>
    <name evidence="5" type="ORF">PHAECO_LOCUS11104</name>
</gene>
<evidence type="ECO:0000313" key="5">
    <source>
        <dbReference type="EMBL" id="CAH1176236.1"/>
    </source>
</evidence>
<feature type="transmembrane region" description="Helical" evidence="2">
    <location>
        <begin position="265"/>
        <end position="289"/>
    </location>
</feature>
<sequence>MIARVRKKFILGFLGILCGLACCQQENDTVVMKIRKDVENVHPRMMISRYNIDMKEKNKRKDLNDTQSTNNETSNKDGPDQRNQKLYFPHNLEVVSDILTKLQNKECVAASTRVLESMTRHEKWAMEMFDSFAKFPTGILYGNYYQMGNYDECVEARKEGNSLESTIQGQYCLTEINLKPKRGNEGRSIRQVQKGNSVIKDRYAYNNTILHWGICLPSSCLTEDAEIFTREIFASAAENFEVVEVIVKADKCTAKVSSPFTNSEIIYGCIVGCFLILTCLATTIHYWFLRKTRNSSPYNVEVVKETQSNNVLREIVSCFSIIHTVDKFLQTKPNELNLECICGIKFLSMSLIIVGHSLTFIFGGPIENKNAFEELVTKLENAPFSNNPLLVDTFLLVSGFLMCRLLLLELEKRKGKINIIILYIARYIRLTPAYVVVIGLYSTVLYRAGSGPLWESRVGLERDRCLKSWWTNVLYINNYVNTDNLCMFQSWYLAVDYHLFIIAPFIIYPIWRCRRLGEILLFVCIVISTAVPFWITYKEQLDPTLMAFPPELEDISNNFYFLNFYIKTHMRASSYCIGIFFGYLVHKFQSSGMKLNYYANLLGSMVALFLGIVSMYSIVIFYNPEHVVNTLENALYASLHRVAWCIAIGWVLLVCITDNAAMINKFLSYKFFIPASRLTYCAYLANGIIVVYNIGVLRQPTYLSKYELACKTFGHVVLTYALAFILCIIFESPIHGLEKILLKKHVKEHKPNPASRTSD</sequence>
<dbReference type="SMART" id="SM00703">
    <property type="entry name" value="NRF"/>
    <property type="match status" value="1"/>
</dbReference>
<dbReference type="GO" id="GO:0016747">
    <property type="term" value="F:acyltransferase activity, transferring groups other than amino-acyl groups"/>
    <property type="evidence" value="ECO:0007669"/>
    <property type="project" value="InterPro"/>
</dbReference>
<feature type="transmembrane region" description="Helical" evidence="2">
    <location>
        <begin position="386"/>
        <end position="407"/>
    </location>
</feature>
<proteinExistence type="predicted"/>
<organism evidence="5 6">
    <name type="scientific">Phaedon cochleariae</name>
    <name type="common">Mustard beetle</name>
    <dbReference type="NCBI Taxonomy" id="80249"/>
    <lineage>
        <taxon>Eukaryota</taxon>
        <taxon>Metazoa</taxon>
        <taxon>Ecdysozoa</taxon>
        <taxon>Arthropoda</taxon>
        <taxon>Hexapoda</taxon>
        <taxon>Insecta</taxon>
        <taxon>Pterygota</taxon>
        <taxon>Neoptera</taxon>
        <taxon>Endopterygota</taxon>
        <taxon>Coleoptera</taxon>
        <taxon>Polyphaga</taxon>
        <taxon>Cucujiformia</taxon>
        <taxon>Chrysomeloidea</taxon>
        <taxon>Chrysomelidae</taxon>
        <taxon>Chrysomelinae</taxon>
        <taxon>Chrysomelini</taxon>
        <taxon>Phaedon</taxon>
    </lineage>
</organism>
<evidence type="ECO:0000313" key="6">
    <source>
        <dbReference type="Proteomes" id="UP001153737"/>
    </source>
</evidence>
<dbReference type="InterPro" id="IPR006621">
    <property type="entry name" value="Nose-resist-to-fluoxetine_N"/>
</dbReference>
<feature type="transmembrane region" description="Helical" evidence="2">
    <location>
        <begin position="634"/>
        <end position="657"/>
    </location>
</feature>
<evidence type="ECO:0000259" key="4">
    <source>
        <dbReference type="SMART" id="SM00703"/>
    </source>
</evidence>